<reference evidence="3" key="2">
    <citation type="submission" date="2020-09" db="EMBL/GenBank/DDBJ databases">
        <authorList>
            <person name="Sun Q."/>
            <person name="Ohkuma M."/>
        </authorList>
    </citation>
    <scope>NUCLEOTIDE SEQUENCE</scope>
    <source>
        <strain evidence="3">JCM 4490</strain>
    </source>
</reference>
<keyword evidence="2" id="KW-0732">Signal</keyword>
<dbReference type="Proteomes" id="UP000620224">
    <property type="component" value="Unassembled WGS sequence"/>
</dbReference>
<evidence type="ECO:0000313" key="3">
    <source>
        <dbReference type="EMBL" id="GGW53310.1"/>
    </source>
</evidence>
<evidence type="ECO:0000256" key="1">
    <source>
        <dbReference type="SAM" id="MobiDB-lite"/>
    </source>
</evidence>
<dbReference type="EMBL" id="BMUE01000006">
    <property type="protein sequence ID" value="GGW53310.1"/>
    <property type="molecule type" value="Genomic_DNA"/>
</dbReference>
<dbReference type="AlphaFoldDB" id="A0A918J971"/>
<accession>A0A918J971</accession>
<evidence type="ECO:0008006" key="5">
    <source>
        <dbReference type="Google" id="ProtNLM"/>
    </source>
</evidence>
<feature type="signal peptide" evidence="2">
    <location>
        <begin position="1"/>
        <end position="24"/>
    </location>
</feature>
<feature type="chain" id="PRO_5038907621" description="Secreted protein" evidence="2">
    <location>
        <begin position="25"/>
        <end position="80"/>
    </location>
</feature>
<evidence type="ECO:0000256" key="2">
    <source>
        <dbReference type="SAM" id="SignalP"/>
    </source>
</evidence>
<keyword evidence="4" id="KW-1185">Reference proteome</keyword>
<sequence length="80" mass="8199">MRRVAGFGVAVAAVLAIVTGAAHPQDRTAEQAGDAGWQKATPTVVLADAGWQKATPTAARTDAGWQKATPTAARTDAGWQ</sequence>
<comment type="caution">
    <text evidence="3">The sequence shown here is derived from an EMBL/GenBank/DDBJ whole genome shotgun (WGS) entry which is preliminary data.</text>
</comment>
<name>A0A918J971_9ACTN</name>
<feature type="region of interest" description="Disordered" evidence="1">
    <location>
        <begin position="55"/>
        <end position="80"/>
    </location>
</feature>
<evidence type="ECO:0000313" key="4">
    <source>
        <dbReference type="Proteomes" id="UP000620224"/>
    </source>
</evidence>
<gene>
    <name evidence="3" type="ORF">GCM10010503_33150</name>
</gene>
<protein>
    <recommendedName>
        <fullName evidence="5">Secreted protein</fullName>
    </recommendedName>
</protein>
<proteinExistence type="predicted"/>
<organism evidence="3 4">
    <name type="scientific">Streptomyces lucensis JCM 4490</name>
    <dbReference type="NCBI Taxonomy" id="1306176"/>
    <lineage>
        <taxon>Bacteria</taxon>
        <taxon>Bacillati</taxon>
        <taxon>Actinomycetota</taxon>
        <taxon>Actinomycetes</taxon>
        <taxon>Kitasatosporales</taxon>
        <taxon>Streptomycetaceae</taxon>
        <taxon>Streptomyces</taxon>
    </lineage>
</organism>
<reference evidence="3" key="1">
    <citation type="journal article" date="2014" name="Int. J. Syst. Evol. Microbiol.">
        <title>Complete genome sequence of Corynebacterium casei LMG S-19264T (=DSM 44701T), isolated from a smear-ripened cheese.</title>
        <authorList>
            <consortium name="US DOE Joint Genome Institute (JGI-PGF)"/>
            <person name="Walter F."/>
            <person name="Albersmeier A."/>
            <person name="Kalinowski J."/>
            <person name="Ruckert C."/>
        </authorList>
    </citation>
    <scope>NUCLEOTIDE SEQUENCE</scope>
    <source>
        <strain evidence="3">JCM 4490</strain>
    </source>
</reference>
<dbReference type="RefSeq" id="WP_190016091.1">
    <property type="nucleotide sequence ID" value="NZ_BMUE01000006.1"/>
</dbReference>